<dbReference type="PANTHER" id="PTHR47235">
    <property type="entry name" value="BLR6548 PROTEIN"/>
    <property type="match status" value="1"/>
</dbReference>
<dbReference type="InterPro" id="IPR028081">
    <property type="entry name" value="Leu-bd"/>
</dbReference>
<dbReference type="EMBL" id="VSSQ01037148">
    <property type="protein sequence ID" value="MPM89768.1"/>
    <property type="molecule type" value="Genomic_DNA"/>
</dbReference>
<sequence length="125" mass="13366">MTLSPVSAEQLTQELGNAARGIGISQVMPYPWNSTVTLVKEYQQFIGKQGPYSYTSMEGFVIAKVAADALRKAGGKDLSREKLISVLEGTNQDLGGYRIAFGPNNRAGSQFVQLTVIGAGGKLIK</sequence>
<evidence type="ECO:0000259" key="2">
    <source>
        <dbReference type="Pfam" id="PF13458"/>
    </source>
</evidence>
<proteinExistence type="predicted"/>
<dbReference type="AlphaFoldDB" id="A0A645DL25"/>
<dbReference type="SUPFAM" id="SSF53822">
    <property type="entry name" value="Periplasmic binding protein-like I"/>
    <property type="match status" value="1"/>
</dbReference>
<feature type="domain" description="Leucine-binding protein" evidence="2">
    <location>
        <begin position="4"/>
        <end position="121"/>
    </location>
</feature>
<keyword evidence="1" id="KW-0732">Signal</keyword>
<dbReference type="InterPro" id="IPR028082">
    <property type="entry name" value="Peripla_BP_I"/>
</dbReference>
<protein>
    <recommendedName>
        <fullName evidence="2">Leucine-binding protein domain-containing protein</fullName>
    </recommendedName>
</protein>
<reference evidence="3" key="1">
    <citation type="submission" date="2019-08" db="EMBL/GenBank/DDBJ databases">
        <authorList>
            <person name="Kucharzyk K."/>
            <person name="Murdoch R.W."/>
            <person name="Higgins S."/>
            <person name="Loffler F."/>
        </authorList>
    </citation>
    <scope>NUCLEOTIDE SEQUENCE</scope>
</reference>
<accession>A0A645DL25</accession>
<evidence type="ECO:0000313" key="3">
    <source>
        <dbReference type="EMBL" id="MPM89768.1"/>
    </source>
</evidence>
<dbReference type="PANTHER" id="PTHR47235:SF1">
    <property type="entry name" value="BLR6548 PROTEIN"/>
    <property type="match status" value="1"/>
</dbReference>
<evidence type="ECO:0000256" key="1">
    <source>
        <dbReference type="ARBA" id="ARBA00022729"/>
    </source>
</evidence>
<dbReference type="Pfam" id="PF13458">
    <property type="entry name" value="Peripla_BP_6"/>
    <property type="match status" value="1"/>
</dbReference>
<dbReference type="Gene3D" id="3.40.50.2300">
    <property type="match status" value="2"/>
</dbReference>
<name>A0A645DL25_9ZZZZ</name>
<gene>
    <name evidence="3" type="ORF">SDC9_136880</name>
</gene>
<comment type="caution">
    <text evidence="3">The sequence shown here is derived from an EMBL/GenBank/DDBJ whole genome shotgun (WGS) entry which is preliminary data.</text>
</comment>
<organism evidence="3">
    <name type="scientific">bioreactor metagenome</name>
    <dbReference type="NCBI Taxonomy" id="1076179"/>
    <lineage>
        <taxon>unclassified sequences</taxon>
        <taxon>metagenomes</taxon>
        <taxon>ecological metagenomes</taxon>
    </lineage>
</organism>